<dbReference type="PATRIC" id="fig|545697.3.peg.2091"/>
<dbReference type="HOGENOM" id="CLU_1977680_0_0_9"/>
<dbReference type="eggNOG" id="ENOG5030H7W">
    <property type="taxonomic scope" value="Bacteria"/>
</dbReference>
<accession>L1QDM7</accession>
<protein>
    <submittedName>
        <fullName evidence="1">Uncharacterized protein</fullName>
    </submittedName>
</protein>
<gene>
    <name evidence="1" type="ORF">HMPREF0216_02128</name>
</gene>
<dbReference type="STRING" id="545697.HMPREF0216_02128"/>
<keyword evidence="2" id="KW-1185">Reference proteome</keyword>
<reference evidence="1 2" key="1">
    <citation type="submission" date="2012-05" db="EMBL/GenBank/DDBJ databases">
        <authorList>
            <person name="Weinstock G."/>
            <person name="Sodergren E."/>
            <person name="Lobos E.A."/>
            <person name="Fulton L."/>
            <person name="Fulton R."/>
            <person name="Courtney L."/>
            <person name="Fronick C."/>
            <person name="O'Laughlin M."/>
            <person name="Godfrey J."/>
            <person name="Wilson R.M."/>
            <person name="Miner T."/>
            <person name="Farmer C."/>
            <person name="Delehaunty K."/>
            <person name="Cordes M."/>
            <person name="Minx P."/>
            <person name="Tomlinson C."/>
            <person name="Chen J."/>
            <person name="Wollam A."/>
            <person name="Pepin K.H."/>
            <person name="Bhonagiri V."/>
            <person name="Zhang X."/>
            <person name="Suruliraj S."/>
            <person name="Warren W."/>
            <person name="Mitreva M."/>
            <person name="Mardis E.R."/>
            <person name="Wilson R.K."/>
        </authorList>
    </citation>
    <scope>NUCLEOTIDE SEQUENCE [LARGE SCALE GENOMIC DNA]</scope>
    <source>
        <strain evidence="1 2">DSM 1785</strain>
    </source>
</reference>
<dbReference type="Proteomes" id="UP000010420">
    <property type="component" value="Unassembled WGS sequence"/>
</dbReference>
<dbReference type="RefSeq" id="WP_005213882.1">
    <property type="nucleotide sequence ID" value="NZ_KB291650.1"/>
</dbReference>
<proteinExistence type="predicted"/>
<evidence type="ECO:0000313" key="1">
    <source>
        <dbReference type="EMBL" id="EKY26089.1"/>
    </source>
</evidence>
<name>L1QDM7_9CLOT</name>
<dbReference type="AlphaFoldDB" id="L1QDM7"/>
<comment type="caution">
    <text evidence="1">The sequence shown here is derived from an EMBL/GenBank/DDBJ whole genome shotgun (WGS) entry which is preliminary data.</text>
</comment>
<evidence type="ECO:0000313" key="2">
    <source>
        <dbReference type="Proteomes" id="UP000010420"/>
    </source>
</evidence>
<dbReference type="EMBL" id="AMEZ01000059">
    <property type="protein sequence ID" value="EKY26089.1"/>
    <property type="molecule type" value="Genomic_DNA"/>
</dbReference>
<organism evidence="1 2">
    <name type="scientific">Clostridium celatum DSM 1785</name>
    <dbReference type="NCBI Taxonomy" id="545697"/>
    <lineage>
        <taxon>Bacteria</taxon>
        <taxon>Bacillati</taxon>
        <taxon>Bacillota</taxon>
        <taxon>Clostridia</taxon>
        <taxon>Eubacteriales</taxon>
        <taxon>Clostridiaceae</taxon>
        <taxon>Clostridium</taxon>
    </lineage>
</organism>
<sequence length="126" mass="15035">MNRKNTNKFILVIISLVLTLNIFTIGAYASPKEAEKIKNFIEKNESLLTNENKKNLEGIIEKLDNYEVISQEEREYIRECELNVIREKLGDAQYDEYMKLLEKRRSSENFEQSDRLRLYQLEKLLK</sequence>
<dbReference type="OrthoDB" id="1935034at2"/>